<dbReference type="Pfam" id="PF01451">
    <property type="entry name" value="LMWPc"/>
    <property type="match status" value="1"/>
</dbReference>
<sequence>MAAGQSHSVLFVCLGNICRSTMAEGIFQHLIKEKGLSSKWTIDSAGTGSWHVGCPPDQRTMQVLKKNGISNYHHLGRMITKEDFSNFEYIFGMDHENMEDITEMRPRNSKAKCMLLGEFDPQKELTVQDPYFTHGSNKNAFNEVYDQCYRCCTAFLESLNL</sequence>
<proteinExistence type="inferred from homology"/>
<evidence type="ECO:0000256" key="1">
    <source>
        <dbReference type="ARBA" id="ARBA00004496"/>
    </source>
</evidence>
<keyword evidence="5 7" id="KW-0904">Protein phosphatase</keyword>
<dbReference type="SMART" id="SM00226">
    <property type="entry name" value="LMWPc"/>
    <property type="match status" value="1"/>
</dbReference>
<dbReference type="CDD" id="cd16343">
    <property type="entry name" value="LMWPTP"/>
    <property type="match status" value="1"/>
</dbReference>
<comment type="function">
    <text evidence="7">Acts on tyrosine phosphorylated proteins, low-MW aryl phosphates and natural and synthetic acyl phosphates.</text>
</comment>
<dbReference type="EC" id="3.1.3.2" evidence="7"/>
<dbReference type="PANTHER" id="PTHR11717:SF7">
    <property type="entry name" value="LOW MOLECULAR WEIGHT PHOSPHOTYROSINE PROTEIN PHOSPHATASE"/>
    <property type="match status" value="1"/>
</dbReference>
<keyword evidence="10" id="KW-1185">Reference proteome</keyword>
<feature type="domain" description="Phosphotyrosine protein phosphatase I" evidence="8">
    <location>
        <begin position="7"/>
        <end position="158"/>
    </location>
</feature>
<dbReference type="InterPro" id="IPR036196">
    <property type="entry name" value="Ptyr_pPase_sf"/>
</dbReference>
<evidence type="ECO:0000259" key="8">
    <source>
        <dbReference type="SMART" id="SM00226"/>
    </source>
</evidence>
<evidence type="ECO:0000256" key="5">
    <source>
        <dbReference type="ARBA" id="ARBA00022912"/>
    </source>
</evidence>
<dbReference type="Proteomes" id="UP000735302">
    <property type="component" value="Unassembled WGS sequence"/>
</dbReference>
<dbReference type="EMBL" id="BLXT01008617">
    <property type="protein sequence ID" value="GFO50642.1"/>
    <property type="molecule type" value="Genomic_DNA"/>
</dbReference>
<evidence type="ECO:0000313" key="9">
    <source>
        <dbReference type="EMBL" id="GFO50642.1"/>
    </source>
</evidence>
<dbReference type="InterPro" id="IPR002115">
    <property type="entry name" value="Tyr_Pase_low_mol_wt_mml"/>
</dbReference>
<dbReference type="FunFam" id="3.40.50.2300:FF:000105">
    <property type="entry name" value="Low molecular weight phosphotyrosine protein"/>
    <property type="match status" value="1"/>
</dbReference>
<dbReference type="InterPro" id="IPR050438">
    <property type="entry name" value="LMW_PTPase"/>
</dbReference>
<dbReference type="PRINTS" id="PR00719">
    <property type="entry name" value="LMWPTPASE"/>
</dbReference>
<evidence type="ECO:0000256" key="6">
    <source>
        <dbReference type="PIRSR" id="PIRSR617867-1"/>
    </source>
</evidence>
<keyword evidence="4 7" id="KW-0378">Hydrolase</keyword>
<gene>
    <name evidence="9" type="ORF">PoB_007714700</name>
</gene>
<evidence type="ECO:0000313" key="10">
    <source>
        <dbReference type="Proteomes" id="UP000735302"/>
    </source>
</evidence>
<dbReference type="InterPro" id="IPR017867">
    <property type="entry name" value="Tyr_phospatase_low_mol_wt"/>
</dbReference>
<organism evidence="9 10">
    <name type="scientific">Plakobranchus ocellatus</name>
    <dbReference type="NCBI Taxonomy" id="259542"/>
    <lineage>
        <taxon>Eukaryota</taxon>
        <taxon>Metazoa</taxon>
        <taxon>Spiralia</taxon>
        <taxon>Lophotrochozoa</taxon>
        <taxon>Mollusca</taxon>
        <taxon>Gastropoda</taxon>
        <taxon>Heterobranchia</taxon>
        <taxon>Euthyneura</taxon>
        <taxon>Panpulmonata</taxon>
        <taxon>Sacoglossa</taxon>
        <taxon>Placobranchoidea</taxon>
        <taxon>Plakobranchidae</taxon>
        <taxon>Plakobranchus</taxon>
    </lineage>
</organism>
<dbReference type="Gene3D" id="3.40.50.2300">
    <property type="match status" value="1"/>
</dbReference>
<dbReference type="PRINTS" id="PR00720">
    <property type="entry name" value="MAMMALPTPASE"/>
</dbReference>
<reference evidence="9 10" key="1">
    <citation type="journal article" date="2021" name="Elife">
        <title>Chloroplast acquisition without the gene transfer in kleptoplastic sea slugs, Plakobranchus ocellatus.</title>
        <authorList>
            <person name="Maeda T."/>
            <person name="Takahashi S."/>
            <person name="Yoshida T."/>
            <person name="Shimamura S."/>
            <person name="Takaki Y."/>
            <person name="Nagai Y."/>
            <person name="Toyoda A."/>
            <person name="Suzuki Y."/>
            <person name="Arimoto A."/>
            <person name="Ishii H."/>
            <person name="Satoh N."/>
            <person name="Nishiyama T."/>
            <person name="Hasebe M."/>
            <person name="Maruyama T."/>
            <person name="Minagawa J."/>
            <person name="Obokata J."/>
            <person name="Shigenobu S."/>
        </authorList>
    </citation>
    <scope>NUCLEOTIDE SEQUENCE [LARGE SCALE GENOMIC DNA]</scope>
</reference>
<evidence type="ECO:0000256" key="2">
    <source>
        <dbReference type="ARBA" id="ARBA00011063"/>
    </source>
</evidence>
<comment type="catalytic activity">
    <reaction evidence="7">
        <text>O-phospho-L-tyrosyl-[protein] + H2O = L-tyrosyl-[protein] + phosphate</text>
        <dbReference type="Rhea" id="RHEA:10684"/>
        <dbReference type="Rhea" id="RHEA-COMP:10136"/>
        <dbReference type="Rhea" id="RHEA-COMP:20101"/>
        <dbReference type="ChEBI" id="CHEBI:15377"/>
        <dbReference type="ChEBI" id="CHEBI:43474"/>
        <dbReference type="ChEBI" id="CHEBI:46858"/>
        <dbReference type="ChEBI" id="CHEBI:61978"/>
        <dbReference type="EC" id="3.1.3.48"/>
    </reaction>
</comment>
<dbReference type="AlphaFoldDB" id="A0AAV4E225"/>
<dbReference type="GO" id="GO:0003993">
    <property type="term" value="F:acid phosphatase activity"/>
    <property type="evidence" value="ECO:0007669"/>
    <property type="project" value="UniProtKB-UniRule"/>
</dbReference>
<comment type="similarity">
    <text evidence="2 7">Belongs to the low molecular weight phosphotyrosine protein phosphatase family.</text>
</comment>
<dbReference type="EC" id="3.1.3.48" evidence="7"/>
<dbReference type="GO" id="GO:0005737">
    <property type="term" value="C:cytoplasm"/>
    <property type="evidence" value="ECO:0007669"/>
    <property type="project" value="UniProtKB-SubCell"/>
</dbReference>
<evidence type="ECO:0000256" key="3">
    <source>
        <dbReference type="ARBA" id="ARBA00022490"/>
    </source>
</evidence>
<feature type="active site" evidence="6">
    <location>
        <position position="19"/>
    </location>
</feature>
<keyword evidence="3 7" id="KW-0963">Cytoplasm</keyword>
<evidence type="ECO:0000256" key="7">
    <source>
        <dbReference type="RuleBase" id="RU368115"/>
    </source>
</evidence>
<dbReference type="GO" id="GO:0004726">
    <property type="term" value="F:non-membrane spanning protein tyrosine phosphatase activity"/>
    <property type="evidence" value="ECO:0007669"/>
    <property type="project" value="InterPro"/>
</dbReference>
<comment type="catalytic activity">
    <reaction evidence="7">
        <text>a phosphate monoester + H2O = an alcohol + phosphate</text>
        <dbReference type="Rhea" id="RHEA:15017"/>
        <dbReference type="ChEBI" id="CHEBI:15377"/>
        <dbReference type="ChEBI" id="CHEBI:30879"/>
        <dbReference type="ChEBI" id="CHEBI:43474"/>
        <dbReference type="ChEBI" id="CHEBI:67140"/>
        <dbReference type="EC" id="3.1.3.2"/>
    </reaction>
</comment>
<comment type="subcellular location">
    <subcellularLocation>
        <location evidence="1 7">Cytoplasm</location>
    </subcellularLocation>
</comment>
<feature type="active site" description="Proton donor" evidence="6">
    <location>
        <position position="129"/>
    </location>
</feature>
<dbReference type="InterPro" id="IPR023485">
    <property type="entry name" value="Ptyr_pPase"/>
</dbReference>
<comment type="caution">
    <text evidence="9">The sequence shown here is derived from an EMBL/GenBank/DDBJ whole genome shotgun (WGS) entry which is preliminary data.</text>
</comment>
<evidence type="ECO:0000256" key="4">
    <source>
        <dbReference type="ARBA" id="ARBA00022801"/>
    </source>
</evidence>
<feature type="active site" description="Nucleophile" evidence="6">
    <location>
        <position position="13"/>
    </location>
</feature>
<dbReference type="PANTHER" id="PTHR11717">
    <property type="entry name" value="LOW MOLECULAR WEIGHT PROTEIN TYROSINE PHOSPHATASE"/>
    <property type="match status" value="1"/>
</dbReference>
<accession>A0AAV4E225</accession>
<protein>
    <recommendedName>
        <fullName evidence="7">Low molecular weight phosphotyrosine protein phosphatase</fullName>
        <shortName evidence="7">LMW-PTP</shortName>
        <shortName evidence="7">LMW-PTPase</shortName>
        <ecNumber evidence="7">3.1.3.2</ecNumber>
        <ecNumber evidence="7">3.1.3.48</ecNumber>
    </recommendedName>
    <alternativeName>
        <fullName evidence="7">Low molecular weight cytosolic acid phosphatase</fullName>
    </alternativeName>
</protein>
<dbReference type="SUPFAM" id="SSF52788">
    <property type="entry name" value="Phosphotyrosine protein phosphatases I"/>
    <property type="match status" value="1"/>
</dbReference>
<name>A0AAV4E225_9GAST</name>